<organism evidence="3 4">
    <name type="scientific">Stutzerimonas stutzeri</name>
    <name type="common">Pseudomonas stutzeri</name>
    <dbReference type="NCBI Taxonomy" id="316"/>
    <lineage>
        <taxon>Bacteria</taxon>
        <taxon>Pseudomonadati</taxon>
        <taxon>Pseudomonadota</taxon>
        <taxon>Gammaproteobacteria</taxon>
        <taxon>Pseudomonadales</taxon>
        <taxon>Pseudomonadaceae</taxon>
        <taxon>Stutzerimonas</taxon>
    </lineage>
</organism>
<evidence type="ECO:0000256" key="2">
    <source>
        <dbReference type="SAM" id="MobiDB-lite"/>
    </source>
</evidence>
<comment type="caution">
    <text evidence="3">The sequence shown here is derived from an EMBL/GenBank/DDBJ whole genome shotgun (WGS) entry which is preliminary data.</text>
</comment>
<evidence type="ECO:0000313" key="3">
    <source>
        <dbReference type="EMBL" id="MDH0686917.1"/>
    </source>
</evidence>
<sequence>MSKQPRNLRDRSDIAVDAVSKLVEALQHNQNVALAELRLSAIDARRGDVEKDVERTAEMIEVLQQRLVEMQGEMERLAASREEVHSWLEANPRFDSAPLEVSLNSAVAASASAGGHEAAINAEPVPEVLSATEELRQVFERADVESPLTSSAVLPTAAHEAAPASLDVPQPLAADDLDDMPGFGDPDLVYGGVDEVEGFDTLSAGNDQIVDGLDGQVPGFDDDLPSAQETPKQAVGGGFNFGF</sequence>
<reference evidence="3" key="1">
    <citation type="submission" date="2022-09" db="EMBL/GenBank/DDBJ databases">
        <title>Intensive care unit water sources are persistently colonized with multi-drug resistant bacteria and are the site of extensive horizontal gene transfer of antibiotic resistance genes.</title>
        <authorList>
            <person name="Diorio-Toth L."/>
        </authorList>
    </citation>
    <scope>NUCLEOTIDE SEQUENCE</scope>
    <source>
        <strain evidence="3">GD03864</strain>
    </source>
</reference>
<protein>
    <submittedName>
        <fullName evidence="3">Uncharacterized protein</fullName>
    </submittedName>
</protein>
<proteinExistence type="predicted"/>
<accession>A0ABD4XVT3</accession>
<feature type="coiled-coil region" evidence="1">
    <location>
        <begin position="53"/>
        <end position="80"/>
    </location>
</feature>
<dbReference type="RefSeq" id="WP_279648931.1">
    <property type="nucleotide sequence ID" value="NZ_JAOCDG010000003.1"/>
</dbReference>
<dbReference type="EMBL" id="JAOCDG010000003">
    <property type="protein sequence ID" value="MDH0686917.1"/>
    <property type="molecule type" value="Genomic_DNA"/>
</dbReference>
<gene>
    <name evidence="3" type="ORF">N5D09_02310</name>
</gene>
<keyword evidence="1" id="KW-0175">Coiled coil</keyword>
<feature type="region of interest" description="Disordered" evidence="2">
    <location>
        <begin position="161"/>
        <end position="180"/>
    </location>
</feature>
<name>A0ABD4XVT3_STUST</name>
<evidence type="ECO:0000256" key="1">
    <source>
        <dbReference type="SAM" id="Coils"/>
    </source>
</evidence>
<dbReference type="AlphaFoldDB" id="A0ABD4XVT3"/>
<evidence type="ECO:0000313" key="4">
    <source>
        <dbReference type="Proteomes" id="UP001161139"/>
    </source>
</evidence>
<dbReference type="Proteomes" id="UP001161139">
    <property type="component" value="Unassembled WGS sequence"/>
</dbReference>